<keyword evidence="4" id="KW-0598">Phosphotransferase system</keyword>
<dbReference type="InterPro" id="IPR003188">
    <property type="entry name" value="PTS_IIA_lac/cel"/>
</dbReference>
<evidence type="ECO:0000256" key="1">
    <source>
        <dbReference type="ARBA" id="ARBA00022448"/>
    </source>
</evidence>
<dbReference type="GO" id="GO:0016740">
    <property type="term" value="F:transferase activity"/>
    <property type="evidence" value="ECO:0007669"/>
    <property type="project" value="UniProtKB-KW"/>
</dbReference>
<accession>A0A347WIW4</accession>
<dbReference type="AlphaFoldDB" id="A0A347WIW4"/>
<keyword evidence="1" id="KW-0813">Transport</keyword>
<dbReference type="EMBL" id="CP023434">
    <property type="protein sequence ID" value="AXY25021.1"/>
    <property type="molecule type" value="Genomic_DNA"/>
</dbReference>
<reference evidence="8 9" key="1">
    <citation type="submission" date="2017-09" db="EMBL/GenBank/DDBJ databases">
        <title>Complete genome sequence of Oxytococcus suis strain ZY16052.</title>
        <authorList>
            <person name="Li F."/>
        </authorList>
    </citation>
    <scope>NUCLEOTIDE SEQUENCE [LARGE SCALE GENOMIC DNA]</scope>
    <source>
        <strain evidence="8 9">ZY16052</strain>
    </source>
</reference>
<evidence type="ECO:0000256" key="3">
    <source>
        <dbReference type="ARBA" id="ARBA00022679"/>
    </source>
</evidence>
<dbReference type="KEGG" id="abae:CL176_02695"/>
<feature type="modified residue" description="Phosphohistidine; by HPr" evidence="7">
    <location>
        <position position="75"/>
    </location>
</feature>
<dbReference type="Gene3D" id="1.20.58.80">
    <property type="entry name" value="Phosphotransferase system, lactose/cellobiose-type IIA subunit"/>
    <property type="match status" value="1"/>
</dbReference>
<dbReference type="PANTHER" id="PTHR34382:SF7">
    <property type="entry name" value="PTS SYSTEM N,N'-DIACETYLCHITOBIOSE-SPECIFIC EIIA COMPONENT"/>
    <property type="match status" value="1"/>
</dbReference>
<evidence type="ECO:0000256" key="5">
    <source>
        <dbReference type="PIRSR" id="PIRSR000699-1"/>
    </source>
</evidence>
<comment type="cofactor">
    <cofactor evidence="6">
        <name>Mg(2+)</name>
        <dbReference type="ChEBI" id="CHEBI:18420"/>
    </cofactor>
    <text evidence="6">Binds 1 Mg(2+) ion per trimer.</text>
</comment>
<dbReference type="GO" id="GO:0009401">
    <property type="term" value="P:phosphoenolpyruvate-dependent sugar phosphotransferase system"/>
    <property type="evidence" value="ECO:0007669"/>
    <property type="project" value="UniProtKB-KW"/>
</dbReference>
<dbReference type="PROSITE" id="PS51095">
    <property type="entry name" value="PTS_EIIA_TYPE_3"/>
    <property type="match status" value="1"/>
</dbReference>
<organism evidence="8 9">
    <name type="scientific">Suicoccus acidiformans</name>
    <dbReference type="NCBI Taxonomy" id="2036206"/>
    <lineage>
        <taxon>Bacteria</taxon>
        <taxon>Bacillati</taxon>
        <taxon>Bacillota</taxon>
        <taxon>Bacilli</taxon>
        <taxon>Lactobacillales</taxon>
        <taxon>Aerococcaceae</taxon>
        <taxon>Suicoccus</taxon>
    </lineage>
</organism>
<evidence type="ECO:0000256" key="4">
    <source>
        <dbReference type="ARBA" id="ARBA00022683"/>
    </source>
</evidence>
<dbReference type="RefSeq" id="WP_118989942.1">
    <property type="nucleotide sequence ID" value="NZ_CP023434.1"/>
</dbReference>
<name>A0A347WIW4_9LACT</name>
<dbReference type="SUPFAM" id="SSF46973">
    <property type="entry name" value="Enzyme IIa from lactose specific PTS, IIa-lac"/>
    <property type="match status" value="1"/>
</dbReference>
<dbReference type="PIRSF" id="PIRSF000699">
    <property type="entry name" value="PTS_IILac_III"/>
    <property type="match status" value="1"/>
</dbReference>
<evidence type="ECO:0000256" key="6">
    <source>
        <dbReference type="PIRSR" id="PIRSR000699-2"/>
    </source>
</evidence>
<evidence type="ECO:0000313" key="8">
    <source>
        <dbReference type="EMBL" id="AXY25021.1"/>
    </source>
</evidence>
<gene>
    <name evidence="8" type="ORF">CL176_02695</name>
</gene>
<keyword evidence="3" id="KW-0808">Transferase</keyword>
<sequence>MEIQEEILTIILHSAHCKNHCKDALDTAKNGNFDLSSEHLTQAEDYIHQAHNIQTNFLTKQAQGEIISIDLLTVHAQDHLMTAMTELSLTKELINMYKLIQSNLTTS</sequence>
<keyword evidence="6" id="KW-0460">Magnesium</keyword>
<feature type="active site" description="Tele-phosphohistidine intermediate" evidence="5">
    <location>
        <position position="75"/>
    </location>
</feature>
<dbReference type="OrthoDB" id="350602at2"/>
<evidence type="ECO:0000256" key="7">
    <source>
        <dbReference type="PROSITE-ProRule" id="PRU00418"/>
    </source>
</evidence>
<evidence type="ECO:0000313" key="9">
    <source>
        <dbReference type="Proteomes" id="UP000263232"/>
    </source>
</evidence>
<dbReference type="Proteomes" id="UP000263232">
    <property type="component" value="Chromosome"/>
</dbReference>
<dbReference type="InterPro" id="IPR036542">
    <property type="entry name" value="PTS_IIA_lac/cel_sf"/>
</dbReference>
<feature type="binding site" evidence="6">
    <location>
        <position position="78"/>
    </location>
    <ligand>
        <name>Mg(2+)</name>
        <dbReference type="ChEBI" id="CHEBI:18420"/>
        <note>ligand shared between all trimeric partners</note>
    </ligand>
</feature>
<protein>
    <submittedName>
        <fullName evidence="8">PTS lactose/cellobiose transporter subunit IIA</fullName>
    </submittedName>
</protein>
<keyword evidence="6" id="KW-0479">Metal-binding</keyword>
<evidence type="ECO:0000256" key="2">
    <source>
        <dbReference type="ARBA" id="ARBA00022597"/>
    </source>
</evidence>
<proteinExistence type="predicted"/>
<keyword evidence="9" id="KW-1185">Reference proteome</keyword>
<keyword evidence="2" id="KW-0762">Sugar transport</keyword>
<dbReference type="PANTHER" id="PTHR34382">
    <property type="entry name" value="PTS SYSTEM N,N'-DIACETYLCHITOBIOSE-SPECIFIC EIIA COMPONENT"/>
    <property type="match status" value="1"/>
</dbReference>
<dbReference type="Pfam" id="PF02255">
    <property type="entry name" value="PTS_IIA"/>
    <property type="match status" value="1"/>
</dbReference>
<dbReference type="GO" id="GO:0046872">
    <property type="term" value="F:metal ion binding"/>
    <property type="evidence" value="ECO:0007669"/>
    <property type="project" value="UniProtKB-KW"/>
</dbReference>